<gene>
    <name evidence="1" type="ORF">S01H4_08870</name>
</gene>
<protein>
    <submittedName>
        <fullName evidence="1">Uncharacterized protein</fullName>
    </submittedName>
</protein>
<dbReference type="AlphaFoldDB" id="X1AHP9"/>
<organism evidence="1">
    <name type="scientific">marine sediment metagenome</name>
    <dbReference type="NCBI Taxonomy" id="412755"/>
    <lineage>
        <taxon>unclassified sequences</taxon>
        <taxon>metagenomes</taxon>
        <taxon>ecological metagenomes</taxon>
    </lineage>
</organism>
<reference evidence="1" key="1">
    <citation type="journal article" date="2014" name="Front. Microbiol.">
        <title>High frequency of phylogenetically diverse reductive dehalogenase-homologous genes in deep subseafloor sedimentary metagenomes.</title>
        <authorList>
            <person name="Kawai M."/>
            <person name="Futagami T."/>
            <person name="Toyoda A."/>
            <person name="Takaki Y."/>
            <person name="Nishi S."/>
            <person name="Hori S."/>
            <person name="Arai W."/>
            <person name="Tsubouchi T."/>
            <person name="Morono Y."/>
            <person name="Uchiyama I."/>
            <person name="Ito T."/>
            <person name="Fujiyama A."/>
            <person name="Inagaki F."/>
            <person name="Takami H."/>
        </authorList>
    </citation>
    <scope>NUCLEOTIDE SEQUENCE</scope>
    <source>
        <strain evidence="1">Expedition CK06-06</strain>
    </source>
</reference>
<name>X1AHP9_9ZZZZ</name>
<proteinExistence type="predicted"/>
<accession>X1AHP9</accession>
<comment type="caution">
    <text evidence="1">The sequence shown here is derived from an EMBL/GenBank/DDBJ whole genome shotgun (WGS) entry which is preliminary data.</text>
</comment>
<dbReference type="EMBL" id="BART01003119">
    <property type="protein sequence ID" value="GAG72223.1"/>
    <property type="molecule type" value="Genomic_DNA"/>
</dbReference>
<sequence>MFTVSKQEMKQARKLIKKNNFMSARKLSRLLNVTGSRAGMILVIMKEWRRYTPQQWAREGYPI</sequence>
<evidence type="ECO:0000313" key="1">
    <source>
        <dbReference type="EMBL" id="GAG72223.1"/>
    </source>
</evidence>